<dbReference type="AlphaFoldDB" id="A0A9R1WF08"/>
<evidence type="ECO:0000313" key="3">
    <source>
        <dbReference type="Proteomes" id="UP000235145"/>
    </source>
</evidence>
<sequence length="234" mass="26478">MMKRRRRVTMKMELKNHRRTMMKMELRMMKREFMILKLGLEVKSGLEQENLLKGSVTPRIQKTKKGKENPMSRSQLVESKEELDDQSGSIVDMKIIILDDFKEELDESKAISLIYEGGLGEFKEGLNKSDEGGSRCIEGALDEFTKNSMSRIEVLSFLWTVGLNELVVIVRGAEGSAVQELPDSSQKCSTSLQQCNREGPGDRRGLRGTDLYTKRGRCQVGPDVGQGPMQQAWV</sequence>
<reference evidence="2 3" key="1">
    <citation type="journal article" date="2017" name="Nat. Commun.">
        <title>Genome assembly with in vitro proximity ligation data and whole-genome triplication in lettuce.</title>
        <authorList>
            <person name="Reyes-Chin-Wo S."/>
            <person name="Wang Z."/>
            <person name="Yang X."/>
            <person name="Kozik A."/>
            <person name="Arikit S."/>
            <person name="Song C."/>
            <person name="Xia L."/>
            <person name="Froenicke L."/>
            <person name="Lavelle D.O."/>
            <person name="Truco M.J."/>
            <person name="Xia R."/>
            <person name="Zhu S."/>
            <person name="Xu C."/>
            <person name="Xu H."/>
            <person name="Xu X."/>
            <person name="Cox K."/>
            <person name="Korf I."/>
            <person name="Meyers B.C."/>
            <person name="Michelmore R.W."/>
        </authorList>
    </citation>
    <scope>NUCLEOTIDE SEQUENCE [LARGE SCALE GENOMIC DNA]</scope>
    <source>
        <strain evidence="3">cv. Salinas</strain>
        <tissue evidence="2">Seedlings</tissue>
    </source>
</reference>
<organism evidence="2 3">
    <name type="scientific">Lactuca sativa</name>
    <name type="common">Garden lettuce</name>
    <dbReference type="NCBI Taxonomy" id="4236"/>
    <lineage>
        <taxon>Eukaryota</taxon>
        <taxon>Viridiplantae</taxon>
        <taxon>Streptophyta</taxon>
        <taxon>Embryophyta</taxon>
        <taxon>Tracheophyta</taxon>
        <taxon>Spermatophyta</taxon>
        <taxon>Magnoliopsida</taxon>
        <taxon>eudicotyledons</taxon>
        <taxon>Gunneridae</taxon>
        <taxon>Pentapetalae</taxon>
        <taxon>asterids</taxon>
        <taxon>campanulids</taxon>
        <taxon>Asterales</taxon>
        <taxon>Asteraceae</taxon>
        <taxon>Cichorioideae</taxon>
        <taxon>Cichorieae</taxon>
        <taxon>Lactucinae</taxon>
        <taxon>Lactuca</taxon>
    </lineage>
</organism>
<comment type="caution">
    <text evidence="2">The sequence shown here is derived from an EMBL/GenBank/DDBJ whole genome shotgun (WGS) entry which is preliminary data.</text>
</comment>
<proteinExistence type="predicted"/>
<accession>A0A9R1WF08</accession>
<dbReference type="EMBL" id="NBSK02000002">
    <property type="protein sequence ID" value="KAJ0222648.1"/>
    <property type="molecule type" value="Genomic_DNA"/>
</dbReference>
<evidence type="ECO:0000256" key="1">
    <source>
        <dbReference type="SAM" id="MobiDB-lite"/>
    </source>
</evidence>
<evidence type="ECO:0000313" key="2">
    <source>
        <dbReference type="EMBL" id="KAJ0222648.1"/>
    </source>
</evidence>
<feature type="region of interest" description="Disordered" evidence="1">
    <location>
        <begin position="189"/>
        <end position="209"/>
    </location>
</feature>
<gene>
    <name evidence="2" type="ORF">LSAT_V11C200088460</name>
</gene>
<dbReference type="Proteomes" id="UP000235145">
    <property type="component" value="Unassembled WGS sequence"/>
</dbReference>
<keyword evidence="3" id="KW-1185">Reference proteome</keyword>
<protein>
    <submittedName>
        <fullName evidence="2">Uncharacterized protein</fullName>
    </submittedName>
</protein>
<name>A0A9R1WF08_LACSA</name>